<feature type="DNA-binding region" description="H-T-H motif" evidence="4">
    <location>
        <begin position="78"/>
        <end position="97"/>
    </location>
</feature>
<dbReference type="PANTHER" id="PTHR30055:SF234">
    <property type="entry name" value="HTH-TYPE TRANSCRIPTIONAL REGULATOR BETI"/>
    <property type="match status" value="1"/>
</dbReference>
<evidence type="ECO:0000313" key="7">
    <source>
        <dbReference type="Proteomes" id="UP000321196"/>
    </source>
</evidence>
<evidence type="ECO:0000256" key="2">
    <source>
        <dbReference type="ARBA" id="ARBA00023125"/>
    </source>
</evidence>
<accession>A0A5C8HQQ6</accession>
<organism evidence="6 7">
    <name type="scientific">Microbacterium mitrae</name>
    <dbReference type="NCBI Taxonomy" id="664640"/>
    <lineage>
        <taxon>Bacteria</taxon>
        <taxon>Bacillati</taxon>
        <taxon>Actinomycetota</taxon>
        <taxon>Actinomycetes</taxon>
        <taxon>Micrococcales</taxon>
        <taxon>Microbacteriaceae</taxon>
        <taxon>Microbacterium</taxon>
    </lineage>
</organism>
<evidence type="ECO:0000259" key="5">
    <source>
        <dbReference type="PROSITE" id="PS50977"/>
    </source>
</evidence>
<dbReference type="PANTHER" id="PTHR30055">
    <property type="entry name" value="HTH-TYPE TRANSCRIPTIONAL REGULATOR RUTR"/>
    <property type="match status" value="1"/>
</dbReference>
<comment type="caution">
    <text evidence="6">The sequence shown here is derived from an EMBL/GenBank/DDBJ whole genome shotgun (WGS) entry which is preliminary data.</text>
</comment>
<keyword evidence="3" id="KW-0804">Transcription</keyword>
<gene>
    <name evidence="6" type="ORF">FVP60_01535</name>
</gene>
<proteinExistence type="predicted"/>
<dbReference type="InterPro" id="IPR001647">
    <property type="entry name" value="HTH_TetR"/>
</dbReference>
<sequence length="242" mass="26066">MSNPSKEWTTRVPHRTHHETIQQMSENSMVADIMRQTPGFGAPSAKIGCMDPRIARSRAVLHEAVIALAGERALDEITVADITARAGVNRSTFYQHFSDKGELLADALEAAADAATGSLREMDQADPNDPMPPALLTYLEHIRDHAELYRRVLGDHGSGVVASQLRGHIGALAIDVVRRVVPEGAFTVPTDVVGEAFGGTALGVVTAWLRHDPLPDVDTAADWLWSMVTASFVASPPPQPLP</sequence>
<dbReference type="SUPFAM" id="SSF46689">
    <property type="entry name" value="Homeodomain-like"/>
    <property type="match status" value="1"/>
</dbReference>
<dbReference type="InterPro" id="IPR009057">
    <property type="entry name" value="Homeodomain-like_sf"/>
</dbReference>
<protein>
    <submittedName>
        <fullName evidence="6">TetR/AcrR family transcriptional regulator</fullName>
    </submittedName>
</protein>
<dbReference type="GO" id="GO:0000976">
    <property type="term" value="F:transcription cis-regulatory region binding"/>
    <property type="evidence" value="ECO:0007669"/>
    <property type="project" value="TreeGrafter"/>
</dbReference>
<dbReference type="PROSITE" id="PS50977">
    <property type="entry name" value="HTH_TETR_2"/>
    <property type="match status" value="1"/>
</dbReference>
<dbReference type="OrthoDB" id="3193022at2"/>
<evidence type="ECO:0000313" key="6">
    <source>
        <dbReference type="EMBL" id="TXK05699.1"/>
    </source>
</evidence>
<dbReference type="EMBL" id="VRSW01000001">
    <property type="protein sequence ID" value="TXK05699.1"/>
    <property type="molecule type" value="Genomic_DNA"/>
</dbReference>
<dbReference type="AlphaFoldDB" id="A0A5C8HQQ6"/>
<evidence type="ECO:0000256" key="3">
    <source>
        <dbReference type="ARBA" id="ARBA00023163"/>
    </source>
</evidence>
<feature type="domain" description="HTH tetR-type" evidence="5">
    <location>
        <begin position="55"/>
        <end position="115"/>
    </location>
</feature>
<reference evidence="6 7" key="1">
    <citation type="submission" date="2019-08" db="EMBL/GenBank/DDBJ databases">
        <authorList>
            <person name="Dong K."/>
        </authorList>
    </citation>
    <scope>NUCLEOTIDE SEQUENCE [LARGE SCALE GENOMIC DNA]</scope>
    <source>
        <strain evidence="6 7">M4-8</strain>
    </source>
</reference>
<keyword evidence="2 4" id="KW-0238">DNA-binding</keyword>
<evidence type="ECO:0000256" key="1">
    <source>
        <dbReference type="ARBA" id="ARBA00023015"/>
    </source>
</evidence>
<keyword evidence="1" id="KW-0805">Transcription regulation</keyword>
<dbReference type="Proteomes" id="UP000321196">
    <property type="component" value="Unassembled WGS sequence"/>
</dbReference>
<dbReference type="Gene3D" id="1.10.357.10">
    <property type="entry name" value="Tetracycline Repressor, domain 2"/>
    <property type="match status" value="1"/>
</dbReference>
<dbReference type="Pfam" id="PF00440">
    <property type="entry name" value="TetR_N"/>
    <property type="match status" value="1"/>
</dbReference>
<evidence type="ECO:0000256" key="4">
    <source>
        <dbReference type="PROSITE-ProRule" id="PRU00335"/>
    </source>
</evidence>
<dbReference type="GO" id="GO:0003700">
    <property type="term" value="F:DNA-binding transcription factor activity"/>
    <property type="evidence" value="ECO:0007669"/>
    <property type="project" value="TreeGrafter"/>
</dbReference>
<name>A0A5C8HQQ6_9MICO</name>
<keyword evidence="7" id="KW-1185">Reference proteome</keyword>
<dbReference type="InterPro" id="IPR050109">
    <property type="entry name" value="HTH-type_TetR-like_transc_reg"/>
</dbReference>